<dbReference type="AlphaFoldDB" id="A0A212C305"/>
<dbReference type="Proteomes" id="UP000242450">
    <property type="component" value="Chromosome 32"/>
</dbReference>
<dbReference type="Pfam" id="PF01352">
    <property type="entry name" value="KRAB"/>
    <property type="match status" value="1"/>
</dbReference>
<dbReference type="GO" id="GO:0006355">
    <property type="term" value="P:regulation of DNA-templated transcription"/>
    <property type="evidence" value="ECO:0007669"/>
    <property type="project" value="InterPro"/>
</dbReference>
<dbReference type="Gene3D" id="6.10.140.140">
    <property type="match status" value="1"/>
</dbReference>
<dbReference type="PROSITE" id="PS50805">
    <property type="entry name" value="KRAB"/>
    <property type="match status" value="1"/>
</dbReference>
<comment type="caution">
    <text evidence="2">The sequence shown here is derived from an EMBL/GenBank/DDBJ whole genome shotgun (WGS) entry which is preliminary data.</text>
</comment>
<feature type="domain" description="KRAB" evidence="1">
    <location>
        <begin position="1"/>
        <end position="53"/>
    </location>
</feature>
<proteinExistence type="predicted"/>
<evidence type="ECO:0000313" key="2">
    <source>
        <dbReference type="EMBL" id="OWK00389.1"/>
    </source>
</evidence>
<dbReference type="OrthoDB" id="9706388at2759"/>
<dbReference type="InterPro" id="IPR001909">
    <property type="entry name" value="KRAB"/>
</dbReference>
<dbReference type="EMBL" id="MKHE01000032">
    <property type="protein sequence ID" value="OWK00389.1"/>
    <property type="molecule type" value="Genomic_DNA"/>
</dbReference>
<protein>
    <submittedName>
        <fullName evidence="2">ZNF705A</fullName>
    </submittedName>
</protein>
<reference evidence="2 3" key="1">
    <citation type="journal article" date="2018" name="Mol. Genet. Genomics">
        <title>The red deer Cervus elaphus genome CerEla1.0: sequencing, annotating, genes, and chromosomes.</title>
        <authorList>
            <person name="Bana N.A."/>
            <person name="Nyiri A."/>
            <person name="Nagy J."/>
            <person name="Frank K."/>
            <person name="Nagy T."/>
            <person name="Steger V."/>
            <person name="Schiller M."/>
            <person name="Lakatos P."/>
            <person name="Sugar L."/>
            <person name="Horn P."/>
            <person name="Barta E."/>
            <person name="Orosz L."/>
        </authorList>
    </citation>
    <scope>NUCLEOTIDE SEQUENCE [LARGE SCALE GENOMIC DNA]</scope>
    <source>
        <strain evidence="2">Hungarian</strain>
    </source>
</reference>
<evidence type="ECO:0000313" key="3">
    <source>
        <dbReference type="Proteomes" id="UP000242450"/>
    </source>
</evidence>
<dbReference type="SUPFAM" id="SSF109640">
    <property type="entry name" value="KRAB domain (Kruppel-associated box)"/>
    <property type="match status" value="1"/>
</dbReference>
<accession>A0A212C305</accession>
<sequence length="109" mass="12556">MSQKNLFRNVMMETVTHLVSVGYQISKSDVISQLEQGKELWTEAAGSERPLRRQEMIVMQSVYRKHISPTMAMLRSERRIVSDVSRRTFLLRRVSTERPKSSSRSPGSA</sequence>
<dbReference type="SMART" id="SM00349">
    <property type="entry name" value="KRAB"/>
    <property type="match status" value="1"/>
</dbReference>
<keyword evidence="3" id="KW-1185">Reference proteome</keyword>
<evidence type="ECO:0000259" key="1">
    <source>
        <dbReference type="PROSITE" id="PS50805"/>
    </source>
</evidence>
<dbReference type="InterPro" id="IPR036051">
    <property type="entry name" value="KRAB_dom_sf"/>
</dbReference>
<gene>
    <name evidence="2" type="ORF">Celaphus_00019226</name>
</gene>
<organism evidence="2 3">
    <name type="scientific">Cervus elaphus hippelaphus</name>
    <name type="common">European red deer</name>
    <dbReference type="NCBI Taxonomy" id="46360"/>
    <lineage>
        <taxon>Eukaryota</taxon>
        <taxon>Metazoa</taxon>
        <taxon>Chordata</taxon>
        <taxon>Craniata</taxon>
        <taxon>Vertebrata</taxon>
        <taxon>Euteleostomi</taxon>
        <taxon>Mammalia</taxon>
        <taxon>Eutheria</taxon>
        <taxon>Laurasiatheria</taxon>
        <taxon>Artiodactyla</taxon>
        <taxon>Ruminantia</taxon>
        <taxon>Pecora</taxon>
        <taxon>Cervidae</taxon>
        <taxon>Cervinae</taxon>
        <taxon>Cervus</taxon>
    </lineage>
</organism>
<name>A0A212C305_CEREH</name>